<proteinExistence type="predicted"/>
<evidence type="ECO:0000313" key="4">
    <source>
        <dbReference type="Proteomes" id="UP000184171"/>
    </source>
</evidence>
<dbReference type="PIRSF" id="PIRSF026760">
    <property type="entry name" value="UCP026760"/>
    <property type="match status" value="1"/>
</dbReference>
<dbReference type="STRING" id="1122189.SAMN02745165_03581"/>
<dbReference type="EMBL" id="FQZT01000027">
    <property type="protein sequence ID" value="SHJ93880.1"/>
    <property type="molecule type" value="Genomic_DNA"/>
</dbReference>
<name>A0A1M6NDW0_MALRU</name>
<dbReference type="Pfam" id="PF07755">
    <property type="entry name" value="DUF1611"/>
    <property type="match status" value="1"/>
</dbReference>
<sequence length="398" mass="42445">MLIVPPAVSANALEIPVKSVVKNKTVMPMSSKSRAGKPGTASAIVYCEANFGDIDGKTANGLIRRSEKYKILSVIDSKQAGLDSGMVLDNKPNSIPICRDLTDSLAQAGSVPDFFIFGMAPSSGMLSKHERALVLEAMSHGMSIVNGLHEFLNDDPVFAAACLANKVEILDIRKPRDKKDLQLFSGQIAEVTCPVIAVLGTDCAIGKRTTATVLTRALNAAGIKTVMIGTGQTGLIQGARYGVAIDAVPSQFCAGELEAIIVKAFEIENPAVIVVEGQGALSHPAFSSTSFILRGSCPDGVILQHAPKRKQRCDFEGMEMPTPASEINLIETFAKTKIIGLTINHEEMDDGEVSEVIDQYEQKLGIPSTDALTRPPERLVEMVLAAFPQLKEKLAVTG</sequence>
<evidence type="ECO:0000259" key="2">
    <source>
        <dbReference type="Pfam" id="PF17396"/>
    </source>
</evidence>
<dbReference type="PANTHER" id="PTHR40690">
    <property type="entry name" value="GLL3100 PROTEIN"/>
    <property type="match status" value="1"/>
</dbReference>
<evidence type="ECO:0000313" key="3">
    <source>
        <dbReference type="EMBL" id="SHJ93880.1"/>
    </source>
</evidence>
<dbReference type="Pfam" id="PF17396">
    <property type="entry name" value="DUF1611_N"/>
    <property type="match status" value="1"/>
</dbReference>
<dbReference type="AlphaFoldDB" id="A0A1M6NDW0"/>
<dbReference type="InterPro" id="IPR027417">
    <property type="entry name" value="P-loop_NTPase"/>
</dbReference>
<reference evidence="3 4" key="1">
    <citation type="submission" date="2016-11" db="EMBL/GenBank/DDBJ databases">
        <authorList>
            <person name="Jaros S."/>
            <person name="Januszkiewicz K."/>
            <person name="Wedrychowicz H."/>
        </authorList>
    </citation>
    <scope>NUCLEOTIDE SEQUENCE [LARGE SCALE GENOMIC DNA]</scope>
    <source>
        <strain evidence="3 4">DSM 5091</strain>
    </source>
</reference>
<dbReference type="Proteomes" id="UP000184171">
    <property type="component" value="Unassembled WGS sequence"/>
</dbReference>
<dbReference type="SUPFAM" id="SSF52540">
    <property type="entry name" value="P-loop containing nucleoside triphosphate hydrolases"/>
    <property type="match status" value="1"/>
</dbReference>
<dbReference type="OrthoDB" id="9778498at2"/>
<feature type="domain" description="D-glutamate N-acetyltransferase-like C-terminal" evidence="1">
    <location>
        <begin position="183"/>
        <end position="380"/>
    </location>
</feature>
<dbReference type="InterPro" id="IPR035086">
    <property type="entry name" value="DgcN-like_C"/>
</dbReference>
<dbReference type="Gene3D" id="3.40.50.300">
    <property type="entry name" value="P-loop containing nucleotide triphosphate hydrolases"/>
    <property type="match status" value="1"/>
</dbReference>
<feature type="domain" description="D-glutamate N-acetyltransferase-like N-terminal" evidence="2">
    <location>
        <begin position="78"/>
        <end position="175"/>
    </location>
</feature>
<dbReference type="PANTHER" id="PTHR40690:SF1">
    <property type="entry name" value="DUF1611 DOMAIN-CONTAINING PROTEIN"/>
    <property type="match status" value="1"/>
</dbReference>
<dbReference type="InterPro" id="IPR035402">
    <property type="entry name" value="DgcN-like_N"/>
</dbReference>
<keyword evidence="4" id="KW-1185">Reference proteome</keyword>
<dbReference type="InterPro" id="IPR011669">
    <property type="entry name" value="DgcN-like"/>
</dbReference>
<evidence type="ECO:0000259" key="1">
    <source>
        <dbReference type="Pfam" id="PF07755"/>
    </source>
</evidence>
<accession>A0A1M6NDW0</accession>
<organism evidence="3 4">
    <name type="scientific">Malonomonas rubra DSM 5091</name>
    <dbReference type="NCBI Taxonomy" id="1122189"/>
    <lineage>
        <taxon>Bacteria</taxon>
        <taxon>Pseudomonadati</taxon>
        <taxon>Thermodesulfobacteriota</taxon>
        <taxon>Desulfuromonadia</taxon>
        <taxon>Desulfuromonadales</taxon>
        <taxon>Geopsychrobacteraceae</taxon>
        <taxon>Malonomonas</taxon>
    </lineage>
</organism>
<dbReference type="Gene3D" id="3.40.50.720">
    <property type="entry name" value="NAD(P)-binding Rossmann-like Domain"/>
    <property type="match status" value="1"/>
</dbReference>
<gene>
    <name evidence="3" type="ORF">SAMN02745165_03581</name>
</gene>
<protein>
    <submittedName>
        <fullName evidence="3">Uncharacterized conserved protein, NAD-dependent epimerase/dehydratase family</fullName>
    </submittedName>
</protein>